<accession>A0A2G5I8H5</accession>
<evidence type="ECO:0000313" key="1">
    <source>
        <dbReference type="EMBL" id="PIB01079.1"/>
    </source>
</evidence>
<protein>
    <submittedName>
        <fullName evidence="1">Uncharacterized protein</fullName>
    </submittedName>
</protein>
<dbReference type="OrthoDB" id="5296720at2759"/>
<proteinExistence type="predicted"/>
<evidence type="ECO:0000313" key="2">
    <source>
        <dbReference type="Proteomes" id="UP000230605"/>
    </source>
</evidence>
<dbReference type="AlphaFoldDB" id="A0A2G5I8H5"/>
<sequence>MARSAPSRECEFLRTQPSHLSISGLAKMNVVGLLISRRYEYFERGPPSIVTSIKQCLAGSMHRHARPQHPPKLPALKKFVYTAILPFATHVNFSSLLPFLDELDVKLAPDPDSGILSDSRRVGKAELEGKYRCRSRSHAGHIIDWCADCWQEFFTSYQVISRPFRTHELSSSRALPLKKFICRDYQNPALEEELDETFLWLWYGSVVSVGVETC</sequence>
<dbReference type="Proteomes" id="UP000230605">
    <property type="component" value="Chromosome 1"/>
</dbReference>
<organism evidence="1 2">
    <name type="scientific">Cercospora beticola</name>
    <name type="common">Sugarbeet leaf spot fungus</name>
    <dbReference type="NCBI Taxonomy" id="122368"/>
    <lineage>
        <taxon>Eukaryota</taxon>
        <taxon>Fungi</taxon>
        <taxon>Dikarya</taxon>
        <taxon>Ascomycota</taxon>
        <taxon>Pezizomycotina</taxon>
        <taxon>Dothideomycetes</taxon>
        <taxon>Dothideomycetidae</taxon>
        <taxon>Mycosphaerellales</taxon>
        <taxon>Mycosphaerellaceae</taxon>
        <taxon>Cercospora</taxon>
    </lineage>
</organism>
<dbReference type="EMBL" id="LKMD01000100">
    <property type="protein sequence ID" value="PIB01079.1"/>
    <property type="molecule type" value="Genomic_DNA"/>
</dbReference>
<name>A0A2G5I8H5_CERBT</name>
<reference evidence="1 2" key="1">
    <citation type="submission" date="2015-10" db="EMBL/GenBank/DDBJ databases">
        <title>The cercosporin biosynthetic gene cluster was horizontally transferred to several fungal lineages and shown to be expanded in Cercospora beticola based on microsynteny with recipient genomes.</title>
        <authorList>
            <person name="De Jonge R."/>
            <person name="Ebert M.K."/>
            <person name="Suttle J.C."/>
            <person name="Jurick Ii W.M."/>
            <person name="Secor G.A."/>
            <person name="Thomma B.P."/>
            <person name="Van De Peer Y."/>
            <person name="Bolton M.D."/>
        </authorList>
    </citation>
    <scope>NUCLEOTIDE SEQUENCE [LARGE SCALE GENOMIC DNA]</scope>
    <source>
        <strain evidence="1 2">09-40</strain>
    </source>
</reference>
<comment type="caution">
    <text evidence="1">The sequence shown here is derived from an EMBL/GenBank/DDBJ whole genome shotgun (WGS) entry which is preliminary data.</text>
</comment>
<gene>
    <name evidence="1" type="ORF">CB0940_01389</name>
</gene>